<dbReference type="GO" id="GO:0003743">
    <property type="term" value="F:translation initiation factor activity"/>
    <property type="evidence" value="ECO:0007669"/>
    <property type="project" value="UniProtKB-UniRule"/>
</dbReference>
<dbReference type="NCBIfam" id="TIGR00168">
    <property type="entry name" value="infC"/>
    <property type="match status" value="1"/>
</dbReference>
<dbReference type="EMBL" id="LCAE01000038">
    <property type="protein sequence ID" value="KKR85126.1"/>
    <property type="molecule type" value="Genomic_DNA"/>
</dbReference>
<dbReference type="AlphaFoldDB" id="A0A0G0UCQ1"/>
<keyword evidence="3 5" id="KW-0648">Protein biosynthesis</keyword>
<accession>A0A0G0UCQ1</accession>
<evidence type="ECO:0000256" key="5">
    <source>
        <dbReference type="RuleBase" id="RU000646"/>
    </source>
</evidence>
<comment type="subcellular location">
    <subcellularLocation>
        <location evidence="5">Cytoplasm</location>
    </subcellularLocation>
</comment>
<comment type="function">
    <text evidence="5">IF-3 binds to the 30S ribosomal subunit and shifts the equilibrium between 70S ribosomes and their 50S and 30S subunits in favor of the free subunits, thus enhancing the availability of 30S subunits on which protein synthesis initiation begins.</text>
</comment>
<sequence length="198" mass="22070">SYNSKVKLGKTKLFWRTDMQIRAPEVRLIGEDGKQEGIVQITDALTRAKGAGLTLVEISGSATPPVAKIVDFGKFRYQEEKKLRKQAKGAKGGELKEVRFSPFIAQGDYETRLKRVKEFLAEKNKVKVVVVFLGRHMGSKPFGYKLIGRILGDLGEGVTTDMEPKFLGRHLITIISPLVARGKPKENAKTKNQETVNE</sequence>
<dbReference type="GO" id="GO:0016020">
    <property type="term" value="C:membrane"/>
    <property type="evidence" value="ECO:0007669"/>
    <property type="project" value="TreeGrafter"/>
</dbReference>
<proteinExistence type="inferred from homology"/>
<dbReference type="Gene3D" id="3.10.20.80">
    <property type="entry name" value="Translation initiation factor 3 (IF-3), N-terminal domain"/>
    <property type="match status" value="1"/>
</dbReference>
<evidence type="ECO:0000256" key="4">
    <source>
        <dbReference type="NCBIfam" id="TIGR00168"/>
    </source>
</evidence>
<feature type="domain" description="Translation initiation factor 3 C-terminal" evidence="6">
    <location>
        <begin position="94"/>
        <end position="177"/>
    </location>
</feature>
<dbReference type="GO" id="GO:0005829">
    <property type="term" value="C:cytosol"/>
    <property type="evidence" value="ECO:0007669"/>
    <property type="project" value="TreeGrafter"/>
</dbReference>
<dbReference type="InterPro" id="IPR036788">
    <property type="entry name" value="T_IF-3_C_sf"/>
</dbReference>
<dbReference type="InterPro" id="IPR019813">
    <property type="entry name" value="Translation_initiation_fac3_CS"/>
</dbReference>
<organism evidence="8 9">
    <name type="scientific">Candidatus Woesebacteria bacterium GW2011_GWB1_41_10</name>
    <dbReference type="NCBI Taxonomy" id="1618577"/>
    <lineage>
        <taxon>Bacteria</taxon>
        <taxon>Candidatus Woeseibacteriota</taxon>
    </lineage>
</organism>
<comment type="caution">
    <text evidence="8">The sequence shown here is derived from an EMBL/GenBank/DDBJ whole genome shotgun (WGS) entry which is preliminary data.</text>
</comment>
<dbReference type="PATRIC" id="fig|1618577.3.peg.505"/>
<keyword evidence="2 5" id="KW-0396">Initiation factor</keyword>
<dbReference type="Pfam" id="PF05198">
    <property type="entry name" value="IF3_N"/>
    <property type="match status" value="1"/>
</dbReference>
<dbReference type="InterPro" id="IPR019814">
    <property type="entry name" value="Translation_initiation_fac_3_N"/>
</dbReference>
<evidence type="ECO:0000256" key="3">
    <source>
        <dbReference type="ARBA" id="ARBA00022917"/>
    </source>
</evidence>
<dbReference type="Pfam" id="PF00707">
    <property type="entry name" value="IF3_C"/>
    <property type="match status" value="1"/>
</dbReference>
<reference evidence="8 9" key="1">
    <citation type="journal article" date="2015" name="Nature">
        <title>rRNA introns, odd ribosomes, and small enigmatic genomes across a large radiation of phyla.</title>
        <authorList>
            <person name="Brown C.T."/>
            <person name="Hug L.A."/>
            <person name="Thomas B.C."/>
            <person name="Sharon I."/>
            <person name="Castelle C.J."/>
            <person name="Singh A."/>
            <person name="Wilkins M.J."/>
            <person name="Williams K.H."/>
            <person name="Banfield J.F."/>
        </authorList>
    </citation>
    <scope>NUCLEOTIDE SEQUENCE [LARGE SCALE GENOMIC DNA]</scope>
</reference>
<dbReference type="Proteomes" id="UP000033858">
    <property type="component" value="Unassembled WGS sequence"/>
</dbReference>
<dbReference type="SUPFAM" id="SSF54364">
    <property type="entry name" value="Translation initiation factor IF3, N-terminal domain"/>
    <property type="match status" value="1"/>
</dbReference>
<dbReference type="HAMAP" id="MF_00080">
    <property type="entry name" value="IF_3"/>
    <property type="match status" value="1"/>
</dbReference>
<evidence type="ECO:0000313" key="8">
    <source>
        <dbReference type="EMBL" id="KKR85126.1"/>
    </source>
</evidence>
<feature type="domain" description="Translation initiation factor 3 N-terminal" evidence="7">
    <location>
        <begin position="19"/>
        <end position="86"/>
    </location>
</feature>
<dbReference type="PANTHER" id="PTHR10938:SF0">
    <property type="entry name" value="TRANSLATION INITIATION FACTOR IF-3, MITOCHONDRIAL"/>
    <property type="match status" value="1"/>
</dbReference>
<dbReference type="InterPro" id="IPR036787">
    <property type="entry name" value="T_IF-3_N_sf"/>
</dbReference>
<dbReference type="PANTHER" id="PTHR10938">
    <property type="entry name" value="TRANSLATION INITIATION FACTOR IF-3"/>
    <property type="match status" value="1"/>
</dbReference>
<evidence type="ECO:0000256" key="1">
    <source>
        <dbReference type="ARBA" id="ARBA00005439"/>
    </source>
</evidence>
<evidence type="ECO:0000259" key="7">
    <source>
        <dbReference type="Pfam" id="PF05198"/>
    </source>
</evidence>
<evidence type="ECO:0000256" key="2">
    <source>
        <dbReference type="ARBA" id="ARBA00022540"/>
    </source>
</evidence>
<gene>
    <name evidence="8" type="ORF">UU32_C0038G0001</name>
</gene>
<dbReference type="GO" id="GO:0032790">
    <property type="term" value="P:ribosome disassembly"/>
    <property type="evidence" value="ECO:0007669"/>
    <property type="project" value="TreeGrafter"/>
</dbReference>
<feature type="non-terminal residue" evidence="8">
    <location>
        <position position="1"/>
    </location>
</feature>
<evidence type="ECO:0000313" key="9">
    <source>
        <dbReference type="Proteomes" id="UP000033858"/>
    </source>
</evidence>
<name>A0A0G0UCQ1_9BACT</name>
<dbReference type="SUPFAM" id="SSF55200">
    <property type="entry name" value="Translation initiation factor IF3, C-terminal domain"/>
    <property type="match status" value="1"/>
</dbReference>
<evidence type="ECO:0000259" key="6">
    <source>
        <dbReference type="Pfam" id="PF00707"/>
    </source>
</evidence>
<dbReference type="GO" id="GO:0043022">
    <property type="term" value="F:ribosome binding"/>
    <property type="evidence" value="ECO:0007669"/>
    <property type="project" value="TreeGrafter"/>
</dbReference>
<dbReference type="PROSITE" id="PS00938">
    <property type="entry name" value="IF3"/>
    <property type="match status" value="1"/>
</dbReference>
<protein>
    <recommendedName>
        <fullName evidence="4 5">Translation initiation factor IF-3</fullName>
    </recommendedName>
</protein>
<dbReference type="Gene3D" id="3.30.110.10">
    <property type="entry name" value="Translation initiation factor 3 (IF-3), C-terminal domain"/>
    <property type="match status" value="1"/>
</dbReference>
<dbReference type="InterPro" id="IPR001288">
    <property type="entry name" value="Translation_initiation_fac_3"/>
</dbReference>
<dbReference type="InterPro" id="IPR019815">
    <property type="entry name" value="Translation_initiation_fac_3_C"/>
</dbReference>
<comment type="similarity">
    <text evidence="1 5">Belongs to the IF-3 family.</text>
</comment>
<comment type="subunit">
    <text evidence="5">Monomer.</text>
</comment>